<protein>
    <submittedName>
        <fullName evidence="1">Uncharacterized protein</fullName>
    </submittedName>
</protein>
<dbReference type="AlphaFoldDB" id="A0AAV8R9C8"/>
<evidence type="ECO:0000313" key="2">
    <source>
        <dbReference type="Proteomes" id="UP001222027"/>
    </source>
</evidence>
<name>A0AAV8R9C8_ENSVE</name>
<accession>A0AAV8R9C8</accession>
<comment type="caution">
    <text evidence="1">The sequence shown here is derived from an EMBL/GenBank/DDBJ whole genome shotgun (WGS) entry which is preliminary data.</text>
</comment>
<proteinExistence type="predicted"/>
<dbReference type="Proteomes" id="UP001222027">
    <property type="component" value="Unassembled WGS sequence"/>
</dbReference>
<reference evidence="1 2" key="1">
    <citation type="submission" date="2022-12" db="EMBL/GenBank/DDBJ databases">
        <title>Chromosome-scale assembly of the Ensete ventricosum genome.</title>
        <authorList>
            <person name="Dussert Y."/>
            <person name="Stocks J."/>
            <person name="Wendawek A."/>
            <person name="Woldeyes F."/>
            <person name="Nichols R.A."/>
            <person name="Borrell J.S."/>
        </authorList>
    </citation>
    <scope>NUCLEOTIDE SEQUENCE [LARGE SCALE GENOMIC DNA]</scope>
    <source>
        <strain evidence="2">cv. Maze</strain>
        <tissue evidence="1">Seeds</tissue>
    </source>
</reference>
<organism evidence="1 2">
    <name type="scientific">Ensete ventricosum</name>
    <name type="common">Abyssinian banana</name>
    <name type="synonym">Musa ensete</name>
    <dbReference type="NCBI Taxonomy" id="4639"/>
    <lineage>
        <taxon>Eukaryota</taxon>
        <taxon>Viridiplantae</taxon>
        <taxon>Streptophyta</taxon>
        <taxon>Embryophyta</taxon>
        <taxon>Tracheophyta</taxon>
        <taxon>Spermatophyta</taxon>
        <taxon>Magnoliopsida</taxon>
        <taxon>Liliopsida</taxon>
        <taxon>Zingiberales</taxon>
        <taxon>Musaceae</taxon>
        <taxon>Ensete</taxon>
    </lineage>
</organism>
<gene>
    <name evidence="1" type="ORF">OPV22_015013</name>
</gene>
<sequence length="88" mass="10142">MVRSICQLTVVVRETTPAEEAKIAKLQVSNFKKLTRRKKQLPKRKQRFAMLQVSNFKKLTRHERQLIAKLQQNCSEGAQGATRFTSAL</sequence>
<evidence type="ECO:0000313" key="1">
    <source>
        <dbReference type="EMBL" id="KAJ8493292.1"/>
    </source>
</evidence>
<dbReference type="EMBL" id="JAQQAF010000004">
    <property type="protein sequence ID" value="KAJ8493292.1"/>
    <property type="molecule type" value="Genomic_DNA"/>
</dbReference>
<keyword evidence="2" id="KW-1185">Reference proteome</keyword>